<dbReference type="Proteomes" id="UP000664632">
    <property type="component" value="Unassembled WGS sequence"/>
</dbReference>
<dbReference type="EMBL" id="JAFLWD010000037">
    <property type="protein sequence ID" value="MBO0441547.1"/>
    <property type="molecule type" value="Genomic_DNA"/>
</dbReference>
<accession>A0ABS3H220</accession>
<evidence type="ECO:0000313" key="3">
    <source>
        <dbReference type="Proteomes" id="UP000664632"/>
    </source>
</evidence>
<sequence length="74" mass="8356">MEEETFNTGSFNQYLLQLIQDHQKGPISDYNKGAVAALLEVSEEFHRLVDEMDSQEDPPVVEGTTNDPIETDND</sequence>
<reference evidence="2 3" key="1">
    <citation type="submission" date="2021-03" db="EMBL/GenBank/DDBJ databases">
        <title>Enterococcal diversity collection.</title>
        <authorList>
            <person name="Gilmore M.S."/>
            <person name="Schwartzman J."/>
            <person name="Van Tyne D."/>
            <person name="Martin M."/>
            <person name="Earl A.M."/>
            <person name="Manson A.L."/>
            <person name="Straub T."/>
            <person name="Salamzade R."/>
            <person name="Saavedra J."/>
            <person name="Lebreton F."/>
            <person name="Prichula J."/>
            <person name="Schaufler K."/>
            <person name="Gaca A."/>
            <person name="Sgardioli B."/>
            <person name="Wagenaar J."/>
            <person name="Strong T."/>
        </authorList>
    </citation>
    <scope>NUCLEOTIDE SEQUENCE [LARGE SCALE GENOMIC DNA]</scope>
    <source>
        <strain evidence="2 3">DIV0869a</strain>
    </source>
</reference>
<evidence type="ECO:0000313" key="2">
    <source>
        <dbReference type="EMBL" id="MBO0441547.1"/>
    </source>
</evidence>
<organism evidence="2 3">
    <name type="scientific">Candidatus Enterococcus ikei</name>
    <dbReference type="NCBI Taxonomy" id="2815326"/>
    <lineage>
        <taxon>Bacteria</taxon>
        <taxon>Bacillati</taxon>
        <taxon>Bacillota</taxon>
        <taxon>Bacilli</taxon>
        <taxon>Lactobacillales</taxon>
        <taxon>Enterococcaceae</taxon>
        <taxon>Enterococcus</taxon>
    </lineage>
</organism>
<proteinExistence type="predicted"/>
<keyword evidence="3" id="KW-1185">Reference proteome</keyword>
<name>A0ABS3H220_9ENTE</name>
<gene>
    <name evidence="2" type="ORF">JZO69_14360</name>
</gene>
<protein>
    <submittedName>
        <fullName evidence="2">Uncharacterized protein</fullName>
    </submittedName>
</protein>
<feature type="region of interest" description="Disordered" evidence="1">
    <location>
        <begin position="50"/>
        <end position="74"/>
    </location>
</feature>
<dbReference type="RefSeq" id="WP_207113523.1">
    <property type="nucleotide sequence ID" value="NZ_JAFLWD010000037.1"/>
</dbReference>
<comment type="caution">
    <text evidence="2">The sequence shown here is derived from an EMBL/GenBank/DDBJ whole genome shotgun (WGS) entry which is preliminary data.</text>
</comment>
<evidence type="ECO:0000256" key="1">
    <source>
        <dbReference type="SAM" id="MobiDB-lite"/>
    </source>
</evidence>